<dbReference type="InterPro" id="IPR003838">
    <property type="entry name" value="ABC3_permease_C"/>
</dbReference>
<keyword evidence="2" id="KW-1003">Cell membrane</keyword>
<feature type="domain" description="ABC3 transporter permease C-terminal" evidence="8">
    <location>
        <begin position="282"/>
        <end position="395"/>
    </location>
</feature>
<evidence type="ECO:0000256" key="3">
    <source>
        <dbReference type="ARBA" id="ARBA00022692"/>
    </source>
</evidence>
<evidence type="ECO:0000256" key="1">
    <source>
        <dbReference type="ARBA" id="ARBA00004651"/>
    </source>
</evidence>
<evidence type="ECO:0000259" key="8">
    <source>
        <dbReference type="Pfam" id="PF02687"/>
    </source>
</evidence>
<dbReference type="GO" id="GO:0005886">
    <property type="term" value="C:plasma membrane"/>
    <property type="evidence" value="ECO:0007669"/>
    <property type="project" value="UniProtKB-SubCell"/>
</dbReference>
<evidence type="ECO:0000313" key="10">
    <source>
        <dbReference type="EMBL" id="SFM77034.1"/>
    </source>
</evidence>
<comment type="subcellular location">
    <subcellularLocation>
        <location evidence="1">Cell membrane</location>
        <topology evidence="1">Multi-pass membrane protein</topology>
    </subcellularLocation>
</comment>
<comment type="similarity">
    <text evidence="6">Belongs to the ABC-4 integral membrane protein family.</text>
</comment>
<evidence type="ECO:0000313" key="11">
    <source>
        <dbReference type="Proteomes" id="UP000199339"/>
    </source>
</evidence>
<gene>
    <name evidence="10" type="ORF">SAMN04487961_1183</name>
</gene>
<feature type="transmembrane region" description="Helical" evidence="7">
    <location>
        <begin position="361"/>
        <end position="385"/>
    </location>
</feature>
<dbReference type="EMBL" id="FOUR01000002">
    <property type="protein sequence ID" value="SFM77034.1"/>
    <property type="molecule type" value="Genomic_DNA"/>
</dbReference>
<dbReference type="PANTHER" id="PTHR30572:SF4">
    <property type="entry name" value="ABC TRANSPORTER PERMEASE YTRF"/>
    <property type="match status" value="1"/>
</dbReference>
<evidence type="ECO:0000256" key="4">
    <source>
        <dbReference type="ARBA" id="ARBA00022989"/>
    </source>
</evidence>
<evidence type="ECO:0000256" key="7">
    <source>
        <dbReference type="SAM" id="Phobius"/>
    </source>
</evidence>
<dbReference type="Proteomes" id="UP000199339">
    <property type="component" value="Unassembled WGS sequence"/>
</dbReference>
<sequence>MRALDTLGMSVQAIARNKLRSFLTTLGIIIGVASVVAMVHLGQSATRSVTEQIASIGSNLLFVMPGTAQRGPGGLRTSAENFELADAEAIRNEVDGILVAPALTTSATVVIGNANDTIPVIGTTNEYFAVRNHYLEYGREFEDGELSSGAAVCIIGKTLIEEMFLGQEPLGSNIRVGRTACRVIGVLEAKGESMGQDRDKTILMPVKAVQRRLVGELDVSAIYVSALVDGSTGLVQDQIESLLRQRRNPVNGGADDFYVRDTQDIAQTLESTTNTLTILLGAIAAVSLLVGGIGIMNIMLVSVTERTREIGIRLAIGARARDVLTQFLVESIALSTLGGLIGLVIGVGGTWLVTWQLNMPFVISPTVMAVGFSFSVAIGVIFGYFPARKAAMLNPIDALRHE</sequence>
<keyword evidence="5 7" id="KW-0472">Membrane</keyword>
<dbReference type="RefSeq" id="WP_092000096.1">
    <property type="nucleotide sequence ID" value="NZ_FOUR01000002.1"/>
</dbReference>
<reference evidence="11" key="1">
    <citation type="submission" date="2016-10" db="EMBL/GenBank/DDBJ databases">
        <authorList>
            <person name="Varghese N."/>
            <person name="Submissions S."/>
        </authorList>
    </citation>
    <scope>NUCLEOTIDE SEQUENCE [LARGE SCALE GENOMIC DNA]</scope>
    <source>
        <strain evidence="11">CGMCC 1.6775</strain>
    </source>
</reference>
<evidence type="ECO:0000259" key="9">
    <source>
        <dbReference type="Pfam" id="PF12704"/>
    </source>
</evidence>
<dbReference type="AlphaFoldDB" id="A0A1I4TJY1"/>
<dbReference type="OrthoDB" id="9770036at2"/>
<evidence type="ECO:0000256" key="2">
    <source>
        <dbReference type="ARBA" id="ARBA00022475"/>
    </source>
</evidence>
<accession>A0A1I4TJY1</accession>
<dbReference type="InterPro" id="IPR025857">
    <property type="entry name" value="MacB_PCD"/>
</dbReference>
<feature type="transmembrane region" description="Helical" evidence="7">
    <location>
        <begin position="21"/>
        <end position="42"/>
    </location>
</feature>
<dbReference type="InterPro" id="IPR050250">
    <property type="entry name" value="Macrolide_Exporter_MacB"/>
</dbReference>
<dbReference type="Pfam" id="PF12704">
    <property type="entry name" value="MacB_PCD"/>
    <property type="match status" value="1"/>
</dbReference>
<organism evidence="10 11">
    <name type="scientific">Marinobacter pelagius</name>
    <dbReference type="NCBI Taxonomy" id="379482"/>
    <lineage>
        <taxon>Bacteria</taxon>
        <taxon>Pseudomonadati</taxon>
        <taxon>Pseudomonadota</taxon>
        <taxon>Gammaproteobacteria</taxon>
        <taxon>Pseudomonadales</taxon>
        <taxon>Marinobacteraceae</taxon>
        <taxon>Marinobacter</taxon>
    </lineage>
</organism>
<dbReference type="Pfam" id="PF02687">
    <property type="entry name" value="FtsX"/>
    <property type="match status" value="1"/>
</dbReference>
<protein>
    <submittedName>
        <fullName evidence="10">Putative ABC transport system permease protein</fullName>
    </submittedName>
</protein>
<feature type="transmembrane region" description="Helical" evidence="7">
    <location>
        <begin position="323"/>
        <end position="349"/>
    </location>
</feature>
<dbReference type="GO" id="GO:0022857">
    <property type="term" value="F:transmembrane transporter activity"/>
    <property type="evidence" value="ECO:0007669"/>
    <property type="project" value="TreeGrafter"/>
</dbReference>
<evidence type="ECO:0000256" key="5">
    <source>
        <dbReference type="ARBA" id="ARBA00023136"/>
    </source>
</evidence>
<feature type="transmembrane region" description="Helical" evidence="7">
    <location>
        <begin position="278"/>
        <end position="303"/>
    </location>
</feature>
<dbReference type="PANTHER" id="PTHR30572">
    <property type="entry name" value="MEMBRANE COMPONENT OF TRANSPORTER-RELATED"/>
    <property type="match status" value="1"/>
</dbReference>
<name>A0A1I4TJY1_9GAMM</name>
<feature type="domain" description="MacB-like periplasmic core" evidence="9">
    <location>
        <begin position="21"/>
        <end position="241"/>
    </location>
</feature>
<proteinExistence type="inferred from homology"/>
<keyword evidence="3 7" id="KW-0812">Transmembrane</keyword>
<evidence type="ECO:0000256" key="6">
    <source>
        <dbReference type="ARBA" id="ARBA00038076"/>
    </source>
</evidence>
<keyword evidence="4 7" id="KW-1133">Transmembrane helix</keyword>
<keyword evidence="11" id="KW-1185">Reference proteome</keyword>